<evidence type="ECO:0000313" key="2">
    <source>
        <dbReference type="EMBL" id="GBM41869.1"/>
    </source>
</evidence>
<gene>
    <name evidence="2" type="ORF">AVEN_8538_1</name>
</gene>
<feature type="region of interest" description="Disordered" evidence="1">
    <location>
        <begin position="1"/>
        <end position="27"/>
    </location>
</feature>
<reference evidence="2 3" key="1">
    <citation type="journal article" date="2019" name="Sci. Rep.">
        <title>Orb-weaving spider Araneus ventricosus genome elucidates the spidroin gene catalogue.</title>
        <authorList>
            <person name="Kono N."/>
            <person name="Nakamura H."/>
            <person name="Ohtoshi R."/>
            <person name="Moran D.A.P."/>
            <person name="Shinohara A."/>
            <person name="Yoshida Y."/>
            <person name="Fujiwara M."/>
            <person name="Mori M."/>
            <person name="Tomita M."/>
            <person name="Arakawa K."/>
        </authorList>
    </citation>
    <scope>NUCLEOTIDE SEQUENCE [LARGE SCALE GENOMIC DNA]</scope>
</reference>
<comment type="caution">
    <text evidence="2">The sequence shown here is derived from an EMBL/GenBank/DDBJ whole genome shotgun (WGS) entry which is preliminary data.</text>
</comment>
<keyword evidence="3" id="KW-1185">Reference proteome</keyword>
<dbReference type="EMBL" id="BGPR01000976">
    <property type="protein sequence ID" value="GBM41869.1"/>
    <property type="molecule type" value="Genomic_DNA"/>
</dbReference>
<organism evidence="2 3">
    <name type="scientific">Araneus ventricosus</name>
    <name type="common">Orbweaver spider</name>
    <name type="synonym">Epeira ventricosa</name>
    <dbReference type="NCBI Taxonomy" id="182803"/>
    <lineage>
        <taxon>Eukaryota</taxon>
        <taxon>Metazoa</taxon>
        <taxon>Ecdysozoa</taxon>
        <taxon>Arthropoda</taxon>
        <taxon>Chelicerata</taxon>
        <taxon>Arachnida</taxon>
        <taxon>Araneae</taxon>
        <taxon>Araneomorphae</taxon>
        <taxon>Entelegynae</taxon>
        <taxon>Araneoidea</taxon>
        <taxon>Araneidae</taxon>
        <taxon>Araneus</taxon>
    </lineage>
</organism>
<dbReference type="AlphaFoldDB" id="A0A4Y2FNF8"/>
<proteinExistence type="predicted"/>
<sequence>MPGRSSSNQLLLPANTEEDNAGKKNGYLQKMASGKKERTDISFYWKSLEMFRMSHFSDRLRIQKRQVMGRIVVIDVSLFSMSALYLKDRFLWLTDWSIPNLKRNDIRQVLITYESMSVEQVFCDFSNSE</sequence>
<evidence type="ECO:0000256" key="1">
    <source>
        <dbReference type="SAM" id="MobiDB-lite"/>
    </source>
</evidence>
<evidence type="ECO:0000313" key="3">
    <source>
        <dbReference type="Proteomes" id="UP000499080"/>
    </source>
</evidence>
<protein>
    <submittedName>
        <fullName evidence="2">Uncharacterized protein</fullName>
    </submittedName>
</protein>
<accession>A0A4Y2FNF8</accession>
<dbReference type="Proteomes" id="UP000499080">
    <property type="component" value="Unassembled WGS sequence"/>
</dbReference>
<feature type="compositionally biased region" description="Polar residues" evidence="1">
    <location>
        <begin position="1"/>
        <end position="10"/>
    </location>
</feature>
<name>A0A4Y2FNF8_ARAVE</name>
<dbReference type="OrthoDB" id="10594629at2759"/>